<feature type="region of interest" description="Disordered" evidence="1">
    <location>
        <begin position="1"/>
        <end position="38"/>
    </location>
</feature>
<evidence type="ECO:0000313" key="3">
    <source>
        <dbReference type="EMBL" id="GES73803.1"/>
    </source>
</evidence>
<accession>A0A2Z6S5U1</accession>
<evidence type="ECO:0000313" key="2">
    <source>
        <dbReference type="EMBL" id="GBC09891.1"/>
    </source>
</evidence>
<comment type="caution">
    <text evidence="2">The sequence shown here is derived from an EMBL/GenBank/DDBJ whole genome shotgun (WGS) entry which is preliminary data.</text>
</comment>
<proteinExistence type="predicted"/>
<protein>
    <submittedName>
        <fullName evidence="2">Uncharacterized protein</fullName>
    </submittedName>
</protein>
<dbReference type="OrthoDB" id="2363305at2759"/>
<dbReference type="AlphaFoldDB" id="A0A2Z6S5U1"/>
<sequence length="203" mass="23554">MNQVSNSENLSPSLTSSDMNQTHNSETHPSSLSSLSNTQDNNVLTISNSNVIHSTTAVQNIHPQYANTQTLPQQILQTTLTPIPFHPTIFFYRPPNDFCHYYVNCKEICHDTVTYLLNKSLKENNVQYENKCIFYYRQQYNARFYQVSCEIVSPLLINSCLNKNFLGIEFQQNTENEKLAFAFEQKENLEDCLKQYLSQYLLK</sequence>
<dbReference type="Proteomes" id="UP000615446">
    <property type="component" value="Unassembled WGS sequence"/>
</dbReference>
<dbReference type="Proteomes" id="UP000247702">
    <property type="component" value="Unassembled WGS sequence"/>
</dbReference>
<dbReference type="EMBL" id="BLAL01000011">
    <property type="protein sequence ID" value="GES73803.1"/>
    <property type="molecule type" value="Genomic_DNA"/>
</dbReference>
<keyword evidence="4" id="KW-1185">Reference proteome</keyword>
<feature type="compositionally biased region" description="Polar residues" evidence="1">
    <location>
        <begin position="1"/>
        <end position="29"/>
    </location>
</feature>
<reference evidence="2 4" key="1">
    <citation type="submission" date="2017-11" db="EMBL/GenBank/DDBJ databases">
        <title>The genome of Rhizophagus clarus HR1 reveals common genetic basis of auxotrophy among arbuscular mycorrhizal fungi.</title>
        <authorList>
            <person name="Kobayashi Y."/>
        </authorList>
    </citation>
    <scope>NUCLEOTIDE SEQUENCE [LARGE SCALE GENOMIC DNA]</scope>
    <source>
        <strain evidence="2 4">HR1</strain>
    </source>
</reference>
<organism evidence="2 4">
    <name type="scientific">Rhizophagus clarus</name>
    <dbReference type="NCBI Taxonomy" id="94130"/>
    <lineage>
        <taxon>Eukaryota</taxon>
        <taxon>Fungi</taxon>
        <taxon>Fungi incertae sedis</taxon>
        <taxon>Mucoromycota</taxon>
        <taxon>Glomeromycotina</taxon>
        <taxon>Glomeromycetes</taxon>
        <taxon>Glomerales</taxon>
        <taxon>Glomeraceae</taxon>
        <taxon>Rhizophagus</taxon>
    </lineage>
</organism>
<evidence type="ECO:0000313" key="4">
    <source>
        <dbReference type="Proteomes" id="UP000247702"/>
    </source>
</evidence>
<dbReference type="EMBL" id="BEXD01004337">
    <property type="protein sequence ID" value="GBC09891.1"/>
    <property type="molecule type" value="Genomic_DNA"/>
</dbReference>
<gene>
    <name evidence="3" type="ORF">RCL2_000131800</name>
    <name evidence="2" type="ORF">RclHR1_00920009</name>
</gene>
<reference evidence="3" key="2">
    <citation type="submission" date="2019-10" db="EMBL/GenBank/DDBJ databases">
        <title>Conservation and host-specific expression of non-tandemly repeated heterogenous ribosome RNA gene in arbuscular mycorrhizal fungi.</title>
        <authorList>
            <person name="Maeda T."/>
            <person name="Kobayashi Y."/>
            <person name="Nakagawa T."/>
            <person name="Ezawa T."/>
            <person name="Yamaguchi K."/>
            <person name="Bino T."/>
            <person name="Nishimoto Y."/>
            <person name="Shigenobu S."/>
            <person name="Kawaguchi M."/>
        </authorList>
    </citation>
    <scope>NUCLEOTIDE SEQUENCE</scope>
    <source>
        <strain evidence="3">HR1</strain>
    </source>
</reference>
<evidence type="ECO:0000256" key="1">
    <source>
        <dbReference type="SAM" id="MobiDB-lite"/>
    </source>
</evidence>
<name>A0A2Z6S5U1_9GLOM</name>